<protein>
    <submittedName>
        <fullName evidence="2">Uncharacterized protein</fullName>
    </submittedName>
</protein>
<feature type="compositionally biased region" description="Low complexity" evidence="1">
    <location>
        <begin position="61"/>
        <end position="89"/>
    </location>
</feature>
<feature type="region of interest" description="Disordered" evidence="1">
    <location>
        <begin position="37"/>
        <end position="122"/>
    </location>
</feature>
<evidence type="ECO:0000313" key="2">
    <source>
        <dbReference type="EMBL" id="KAG0323370.1"/>
    </source>
</evidence>
<reference evidence="2" key="1">
    <citation type="journal article" date="2020" name="Fungal Divers.">
        <title>Resolving the Mortierellaceae phylogeny through synthesis of multi-gene phylogenetics and phylogenomics.</title>
        <authorList>
            <person name="Vandepol N."/>
            <person name="Liber J."/>
            <person name="Desiro A."/>
            <person name="Na H."/>
            <person name="Kennedy M."/>
            <person name="Barry K."/>
            <person name="Grigoriev I.V."/>
            <person name="Miller A.N."/>
            <person name="O'Donnell K."/>
            <person name="Stajich J.E."/>
            <person name="Bonito G."/>
        </authorList>
    </citation>
    <scope>NUCLEOTIDE SEQUENCE</scope>
    <source>
        <strain evidence="2">REB-010B</strain>
    </source>
</reference>
<feature type="region of interest" description="Disordered" evidence="1">
    <location>
        <begin position="262"/>
        <end position="317"/>
    </location>
</feature>
<dbReference type="OrthoDB" id="2395950at2759"/>
<evidence type="ECO:0000256" key="1">
    <source>
        <dbReference type="SAM" id="MobiDB-lite"/>
    </source>
</evidence>
<sequence>MPSPHGIKYHPDTILDVVYDHRRPVSTSRRLTNELRTTASTVDSLSDTASRILPSLPPSSHPSSLSSSPLPPSSAASNSATAPTSFSSADTQQTLPPSNDKIGSNVVARSSDVAGRRNEAVDSPKAGLMQQVDKTLGPLFEYLTDSSFELQSIVERMGYRMADMGQTAAVTTNNDILGGNTEVRPEQTDKLLVATTSLADENERVKEALRLMLDRSKAMLERSKAVEADWLSQHPRPIEEIDNEQQKSSLAGDQAEILSANTEDSQQNGGVHQLQQNQNQPQQSRVESQAGQISSVSTDQEDSAISTKDISPATMTMGELRKLKETFKKASSQEIIRMMESDPPLIGERQEDVSSGGKTEEAVVLTQDSAHQQPVSGSTSTTTTNTSDVGNTNVSSNPANISSAIVKMEQLTAAAGAAAIAAASLGPAGKEQLQPANNAPKSPFSSLDIVQHRVKDILAKRYTWIESPCPKLFVILPTDPDAFPHQSWSDFDLHFLCDCSDITTQGNRFVANCSSIAGSEDSACHCAPHLLPNVRGFWQQKDLLKFGNYMLAILEMLEYGSRADGTGLVPLLKDLKDRKRVMYSMVFLMKQGIESSHQLLAKGYASLDDIKPVAPLTELELMDLCRTRINERRPFRHINVFQTLEGDVRWMCNEHCSKHEPIRNIDTGLLETGKPWSFSQYTYEQNFGTIVTTLKTREQALEFYGMIRTRPTVPVISVFLDYALDAIDEQDLFEAVSKLHASCIRICVRDRPENKSPTVKGFGHGFYNVILAALGNQRIQAFTLERHVSDEIGNEGVDELFACKGAIYMDPVLARFTREPNPVNIKMGLLVTDMDKAAHELKLAMGGFTNMTKLTLETSYWEHIDIDFSVVDRDDKDDNDDSTAESTRGLHEDVNNESVVDFFNRRKRDWISVRTYLSADTVFLTSHVLKDINIRIAYPQDGPRIRELIKNNPRLVKIELTIDSKDDPCQVFEYFKAIMSNHPTMDTFHLSKDWGKSSKSTFVWQGVSDRSKMSLSIMSCAEDNIGTLLQKFGACLSQIFLHGISPQDAIILEKVTRTRKSQLKLTALSLFDIFQQFSLGALEELTKVVLRTPLQRFQVTGTVNLKTASRVGDFVSTVASKITGIHFYGEHTKWILSELAKRMPESSNMELLKELKLSGPFDAATKDLTWIRSVLNKPIPLLTIELHKVNLSHQGWMTLAQEIDFKRLEYFRVGPDVPLKNEAVKAFVAAVPLNSELENYHLDSAGLSELSCKVHRATVLQHLRKKTALVSIGRYF</sequence>
<gene>
    <name evidence="2" type="ORF">BGZ99_002787</name>
</gene>
<dbReference type="Proteomes" id="UP000738325">
    <property type="component" value="Unassembled WGS sequence"/>
</dbReference>
<feature type="compositionally biased region" description="Low complexity" evidence="1">
    <location>
        <begin position="266"/>
        <end position="283"/>
    </location>
</feature>
<keyword evidence="3" id="KW-1185">Reference proteome</keyword>
<feature type="compositionally biased region" description="Low complexity" evidence="1">
    <location>
        <begin position="375"/>
        <end position="397"/>
    </location>
</feature>
<dbReference type="AlphaFoldDB" id="A0A9P6RP14"/>
<comment type="caution">
    <text evidence="2">The sequence shown here is derived from an EMBL/GenBank/DDBJ whole genome shotgun (WGS) entry which is preliminary data.</text>
</comment>
<organism evidence="2 3">
    <name type="scientific">Dissophora globulifera</name>
    <dbReference type="NCBI Taxonomy" id="979702"/>
    <lineage>
        <taxon>Eukaryota</taxon>
        <taxon>Fungi</taxon>
        <taxon>Fungi incertae sedis</taxon>
        <taxon>Mucoromycota</taxon>
        <taxon>Mortierellomycotina</taxon>
        <taxon>Mortierellomycetes</taxon>
        <taxon>Mortierellales</taxon>
        <taxon>Mortierellaceae</taxon>
        <taxon>Dissophora</taxon>
    </lineage>
</organism>
<proteinExistence type="predicted"/>
<feature type="region of interest" description="Disordered" evidence="1">
    <location>
        <begin position="366"/>
        <end position="397"/>
    </location>
</feature>
<feature type="compositionally biased region" description="Polar residues" evidence="1">
    <location>
        <begin position="284"/>
        <end position="309"/>
    </location>
</feature>
<evidence type="ECO:0000313" key="3">
    <source>
        <dbReference type="Proteomes" id="UP000738325"/>
    </source>
</evidence>
<accession>A0A9P6RP14</accession>
<feature type="compositionally biased region" description="Polar residues" evidence="1">
    <location>
        <begin position="37"/>
        <end position="49"/>
    </location>
</feature>
<dbReference type="EMBL" id="JAAAIP010000189">
    <property type="protein sequence ID" value="KAG0323370.1"/>
    <property type="molecule type" value="Genomic_DNA"/>
</dbReference>
<name>A0A9P6RP14_9FUNG</name>